<feature type="domain" description="FAD-binding" evidence="5">
    <location>
        <begin position="2"/>
        <end position="342"/>
    </location>
</feature>
<evidence type="ECO:0000313" key="6">
    <source>
        <dbReference type="EMBL" id="KAB1071232.1"/>
    </source>
</evidence>
<dbReference type="AlphaFoldDB" id="A0A6L3SQE9"/>
<reference evidence="6 7" key="1">
    <citation type="submission" date="2019-09" db="EMBL/GenBank/DDBJ databases">
        <title>YIM 48816 draft genome.</title>
        <authorList>
            <person name="Jiang L."/>
        </authorList>
    </citation>
    <scope>NUCLEOTIDE SEQUENCE [LARGE SCALE GENOMIC DNA]</scope>
    <source>
        <strain evidence="6 7">YIM 48816</strain>
    </source>
</reference>
<dbReference type="InterPro" id="IPR036188">
    <property type="entry name" value="FAD/NAD-bd_sf"/>
</dbReference>
<protein>
    <submittedName>
        <fullName evidence="6">NAD(P)-binding protein</fullName>
    </submittedName>
</protein>
<dbReference type="PANTHER" id="PTHR43004">
    <property type="entry name" value="TRK SYSTEM POTASSIUM UPTAKE PROTEIN"/>
    <property type="match status" value="1"/>
</dbReference>
<evidence type="ECO:0000256" key="4">
    <source>
        <dbReference type="ARBA" id="ARBA00023002"/>
    </source>
</evidence>
<dbReference type="GO" id="GO:0071949">
    <property type="term" value="F:FAD binding"/>
    <property type="evidence" value="ECO:0007669"/>
    <property type="project" value="InterPro"/>
</dbReference>
<dbReference type="PRINTS" id="PR00420">
    <property type="entry name" value="RNGMNOXGNASE"/>
</dbReference>
<dbReference type="Gene3D" id="3.30.70.2450">
    <property type="match status" value="1"/>
</dbReference>
<name>A0A6L3SQE9_9HYPH</name>
<keyword evidence="4" id="KW-0560">Oxidoreductase</keyword>
<gene>
    <name evidence="6" type="ORF">F6X53_29150</name>
</gene>
<dbReference type="InterPro" id="IPR038220">
    <property type="entry name" value="PHOX_C_sf"/>
</dbReference>
<sequence length="488" mass="51924">MTDVLIVGAGPVGLTMAAELARYGVAVRLIDRSPHPTETSKALVVWSRTLELMDRMGCTEAFLAAGLQARGASIRSGGTVLGSPRFEDIASPYNFALMIPQRDTERLLAAQLHALGVEVEREVELASFAGSDGHVEARLRHPDGLEEVILTPWLIGCDGAHSTVRHGLGVAFRGSAQGDDWLLADVRLEGPGTPPPDEIATYLHRDGPFVVFPIPGGRARVVATRGPTDLAHPRPDPTLDDVQALVGQRASGFRVSDPVWLTNFRINERKVDAYRHGRVFLAGDAAHIHSPAGGQGMNTGMQDAINLAWKLALVVRGEAAAVLLDSYSPERSAVGDMVLRNAERLTDMATLSHPAAQTARNLALRFLLGLHAVRDRMATQMSEIEIAYAGSPLSIGPGAGARWDPEHDAGSPPGAGGAPRFLLYAADAERGSALAARFPTLLDPTPRTPPDASALFVVRPDGYVGLSAIGSAWDEADRYLQSIAKADG</sequence>
<dbReference type="Gene3D" id="3.40.30.20">
    <property type="match status" value="1"/>
</dbReference>
<dbReference type="SUPFAM" id="SSF51905">
    <property type="entry name" value="FAD/NAD(P)-binding domain"/>
    <property type="match status" value="1"/>
</dbReference>
<keyword evidence="2" id="KW-0285">Flavoprotein</keyword>
<keyword evidence="7" id="KW-1185">Reference proteome</keyword>
<comment type="caution">
    <text evidence="6">The sequence shown here is derived from an EMBL/GenBank/DDBJ whole genome shotgun (WGS) entry which is preliminary data.</text>
</comment>
<evidence type="ECO:0000256" key="3">
    <source>
        <dbReference type="ARBA" id="ARBA00022827"/>
    </source>
</evidence>
<dbReference type="Gene3D" id="3.50.50.60">
    <property type="entry name" value="FAD/NAD(P)-binding domain"/>
    <property type="match status" value="1"/>
</dbReference>
<evidence type="ECO:0000259" key="5">
    <source>
        <dbReference type="Pfam" id="PF01494"/>
    </source>
</evidence>
<dbReference type="PANTHER" id="PTHR43004:SF19">
    <property type="entry name" value="BINDING MONOOXYGENASE, PUTATIVE (JCVI)-RELATED"/>
    <property type="match status" value="1"/>
</dbReference>
<proteinExistence type="predicted"/>
<comment type="cofactor">
    <cofactor evidence="1">
        <name>FAD</name>
        <dbReference type="ChEBI" id="CHEBI:57692"/>
    </cofactor>
</comment>
<dbReference type="Pfam" id="PF01494">
    <property type="entry name" value="FAD_binding_3"/>
    <property type="match status" value="1"/>
</dbReference>
<dbReference type="OrthoDB" id="9791689at2"/>
<dbReference type="InterPro" id="IPR050641">
    <property type="entry name" value="RIFMO-like"/>
</dbReference>
<evidence type="ECO:0000256" key="2">
    <source>
        <dbReference type="ARBA" id="ARBA00022630"/>
    </source>
</evidence>
<keyword evidence="3" id="KW-0274">FAD</keyword>
<evidence type="ECO:0000313" key="7">
    <source>
        <dbReference type="Proteomes" id="UP000474159"/>
    </source>
</evidence>
<accession>A0A6L3SQE9</accession>
<dbReference type="RefSeq" id="WP_151004958.1">
    <property type="nucleotide sequence ID" value="NZ_BPQY01000029.1"/>
</dbReference>
<dbReference type="Proteomes" id="UP000474159">
    <property type="component" value="Unassembled WGS sequence"/>
</dbReference>
<evidence type="ECO:0000256" key="1">
    <source>
        <dbReference type="ARBA" id="ARBA00001974"/>
    </source>
</evidence>
<dbReference type="InterPro" id="IPR002938">
    <property type="entry name" value="FAD-bd"/>
</dbReference>
<dbReference type="GO" id="GO:0016709">
    <property type="term" value="F:oxidoreductase activity, acting on paired donors, with incorporation or reduction of molecular oxygen, NAD(P)H as one donor, and incorporation of one atom of oxygen"/>
    <property type="evidence" value="ECO:0007669"/>
    <property type="project" value="UniProtKB-ARBA"/>
</dbReference>
<organism evidence="6 7">
    <name type="scientific">Methylobacterium soli</name>
    <dbReference type="NCBI Taxonomy" id="553447"/>
    <lineage>
        <taxon>Bacteria</taxon>
        <taxon>Pseudomonadati</taxon>
        <taxon>Pseudomonadota</taxon>
        <taxon>Alphaproteobacteria</taxon>
        <taxon>Hyphomicrobiales</taxon>
        <taxon>Methylobacteriaceae</taxon>
        <taxon>Methylobacterium</taxon>
    </lineage>
</organism>
<dbReference type="EMBL" id="VZZK01000055">
    <property type="protein sequence ID" value="KAB1071232.1"/>
    <property type="molecule type" value="Genomic_DNA"/>
</dbReference>